<comment type="caution">
    <text evidence="1">The sequence shown here is derived from an EMBL/GenBank/DDBJ whole genome shotgun (WGS) entry which is preliminary data.</text>
</comment>
<protein>
    <submittedName>
        <fullName evidence="1">Uncharacterized protein</fullName>
    </submittedName>
</protein>
<organism evidence="1 2">
    <name type="scientific">Nocardioides kribbensis</name>
    <dbReference type="NCBI Taxonomy" id="305517"/>
    <lineage>
        <taxon>Bacteria</taxon>
        <taxon>Bacillati</taxon>
        <taxon>Actinomycetota</taxon>
        <taxon>Actinomycetes</taxon>
        <taxon>Propionibacteriales</taxon>
        <taxon>Nocardioidaceae</taxon>
        <taxon>Nocardioides</taxon>
    </lineage>
</organism>
<dbReference type="Proteomes" id="UP001482520">
    <property type="component" value="Unassembled WGS sequence"/>
</dbReference>
<proteinExistence type="predicted"/>
<accession>A0ABV1NTD0</accession>
<gene>
    <name evidence="1" type="ORF">V6R90_00600</name>
</gene>
<evidence type="ECO:0000313" key="1">
    <source>
        <dbReference type="EMBL" id="MEQ7845756.1"/>
    </source>
</evidence>
<reference evidence="1 2" key="1">
    <citation type="submission" date="2024-02" db="EMBL/GenBank/DDBJ databases">
        <title>Full genome sequence of Nocardioides kribbensis.</title>
        <authorList>
            <person name="Poletto B.L."/>
            <person name="Silva G."/>
            <person name="Galante D."/>
            <person name="Campos K.R."/>
            <person name="Santos M.B.N."/>
            <person name="Sacchi C.T."/>
        </authorList>
    </citation>
    <scope>NUCLEOTIDE SEQUENCE [LARGE SCALE GENOMIC DNA]</scope>
    <source>
        <strain evidence="1 2">O4R</strain>
    </source>
</reference>
<sequence length="156" mass="16739">MWARGRGLRYAAHGLKAGDVAADSAAEQTRKHARINELSDLGLEHEIWILRYGLTAADYTSVEAAAIDLLMTFPVTAATGRRFPLGVPGQLTNARREGVRSHGMRLLDSIVDEYAAPPLETATPLLLITLNGWTDLPAGEVVAGGAVRYGAGYKPE</sequence>
<evidence type="ECO:0000313" key="2">
    <source>
        <dbReference type="Proteomes" id="UP001482520"/>
    </source>
</evidence>
<keyword evidence="2" id="KW-1185">Reference proteome</keyword>
<name>A0ABV1NTD0_9ACTN</name>
<dbReference type="EMBL" id="JBEGDP010000001">
    <property type="protein sequence ID" value="MEQ7845756.1"/>
    <property type="molecule type" value="Genomic_DNA"/>
</dbReference>